<evidence type="ECO:0000256" key="2">
    <source>
        <dbReference type="SAM" id="Coils"/>
    </source>
</evidence>
<reference evidence="5" key="2">
    <citation type="submission" date="2025-08" db="UniProtKB">
        <authorList>
            <consortium name="RefSeq"/>
        </authorList>
    </citation>
    <scope>IDENTIFICATION</scope>
    <source>
        <tissue evidence="5">Leaf</tissue>
    </source>
</reference>
<feature type="compositionally biased region" description="Basic residues" evidence="3">
    <location>
        <begin position="524"/>
        <end position="534"/>
    </location>
</feature>
<reference evidence="4" key="1">
    <citation type="journal article" date="2019" name="Database">
        <title>The radish genome database (RadishGD): an integrated information resource for radish genomics.</title>
        <authorList>
            <person name="Yu H.J."/>
            <person name="Baek S."/>
            <person name="Lee Y.J."/>
            <person name="Cho A."/>
            <person name="Mun J.H."/>
        </authorList>
    </citation>
    <scope>NUCLEOTIDE SEQUENCE [LARGE SCALE GENOMIC DNA]</scope>
    <source>
        <strain evidence="4">cv. WK10039</strain>
    </source>
</reference>
<feature type="coiled-coil region" evidence="2">
    <location>
        <begin position="749"/>
        <end position="777"/>
    </location>
</feature>
<feature type="region of interest" description="Disordered" evidence="3">
    <location>
        <begin position="552"/>
        <end position="579"/>
    </location>
</feature>
<dbReference type="AlphaFoldDB" id="A0A6J0L4Y4"/>
<proteinExistence type="predicted"/>
<dbReference type="InterPro" id="IPR040265">
    <property type="entry name" value="CHUP1/IPGA1-like"/>
</dbReference>
<evidence type="ECO:0000313" key="5">
    <source>
        <dbReference type="RefSeq" id="XP_018455212.1"/>
    </source>
</evidence>
<feature type="compositionally biased region" description="Basic and acidic residues" evidence="3">
    <location>
        <begin position="404"/>
        <end position="424"/>
    </location>
</feature>
<dbReference type="PANTHER" id="PTHR31342">
    <property type="entry name" value="PROTEIN CHUP1, CHLOROPLASTIC"/>
    <property type="match status" value="1"/>
</dbReference>
<evidence type="ECO:0000256" key="1">
    <source>
        <dbReference type="ARBA" id="ARBA00023054"/>
    </source>
</evidence>
<dbReference type="Proteomes" id="UP000504610">
    <property type="component" value="Chromosome 9"/>
</dbReference>
<feature type="region of interest" description="Disordered" evidence="3">
    <location>
        <begin position="345"/>
        <end position="534"/>
    </location>
</feature>
<feature type="compositionally biased region" description="Low complexity" evidence="3">
    <location>
        <begin position="425"/>
        <end position="435"/>
    </location>
</feature>
<protein>
    <submittedName>
        <fullName evidence="5">Uncharacterized protein At4g04980</fullName>
    </submittedName>
</protein>
<dbReference type="PANTHER" id="PTHR31342:SF32">
    <property type="entry name" value="HYDROXYPROLINE-RICH GLYCOPROTEIN FAMILY PROTEIN"/>
    <property type="match status" value="1"/>
</dbReference>
<keyword evidence="1 2" id="KW-0175">Coiled coil</keyword>
<feature type="coiled-coil region" evidence="2">
    <location>
        <begin position="597"/>
        <end position="624"/>
    </location>
</feature>
<dbReference type="GeneID" id="108826324"/>
<accession>A0A6J0L4Y4</accession>
<organism evidence="4 5">
    <name type="scientific">Raphanus sativus</name>
    <name type="common">Radish</name>
    <name type="synonym">Raphanus raphanistrum var. sativus</name>
    <dbReference type="NCBI Taxonomy" id="3726"/>
    <lineage>
        <taxon>Eukaryota</taxon>
        <taxon>Viridiplantae</taxon>
        <taxon>Streptophyta</taxon>
        <taxon>Embryophyta</taxon>
        <taxon>Tracheophyta</taxon>
        <taxon>Spermatophyta</taxon>
        <taxon>Magnoliopsida</taxon>
        <taxon>eudicotyledons</taxon>
        <taxon>Gunneridae</taxon>
        <taxon>Pentapetalae</taxon>
        <taxon>rosids</taxon>
        <taxon>malvids</taxon>
        <taxon>Brassicales</taxon>
        <taxon>Brassicaceae</taxon>
        <taxon>Brassiceae</taxon>
        <taxon>Raphanus</taxon>
    </lineage>
</organism>
<feature type="region of interest" description="Disordered" evidence="3">
    <location>
        <begin position="40"/>
        <end position="107"/>
    </location>
</feature>
<evidence type="ECO:0000256" key="3">
    <source>
        <dbReference type="SAM" id="MobiDB-lite"/>
    </source>
</evidence>
<feature type="compositionally biased region" description="Polar residues" evidence="3">
    <location>
        <begin position="77"/>
        <end position="89"/>
    </location>
</feature>
<feature type="compositionally biased region" description="Pro residues" evidence="3">
    <location>
        <begin position="446"/>
        <end position="460"/>
    </location>
</feature>
<dbReference type="RefSeq" id="XP_018455212.1">
    <property type="nucleotide sequence ID" value="XM_018599710.2"/>
</dbReference>
<name>A0A6J0L4Y4_RAPSA</name>
<sequence>MSSGRLCGFTPITFCRKLTRLQVARGLALKKLIKGKHDFRRASTSKNNLEEKKSKKIKSTVSQTPSVAEASPKSFKSPKQATASGSAVSPLSVKQKPNTPNHNDFEGSSPKCTANFILMVELRKNIFSFRDMIDLPSLDGSLSVTEIITHTMKDLQKLSPEIVTINQSFDMEGAEMDKMLIFFYEDLRAIGDSWIMDSDWIYRSKYRNSGVGKNKSDRLVEHVLAALDGLIKMTKERFGMMDLDSDGRKSFKGVPSEARRSFRRSVSYSESNNSFFPSPITPRSVIPGTMMSSSSSTSPSLWNLRAQALDKLSPVDLKQLAMRILSRRDSDSLLDLDLKNIIEEEQEESEKLGENDEENDSSVSETEHGSETEHVNETEHHIKGYETEHESEGEHHIESTGTEHVNEEEHHNEGSETEHEDHSEPTTSETDSTESFQEAISVAKQAPPPPPPSPPPPSPSPSFLNKKATPLSQPPPPPPPSSPQPGRKTLSPPPPPPPSRGHGSGDNSPTTPAPPAPPGSGRTLRGKRTTSKLRRSAQIANLYWVLKGKLEGRGGVEGKTSKASKGQHSVPDKSPVKGARSGMADALAEMTKRSSYFQQIEEDVQKYAKSIEELKTSIQKFQTKDMKELLEFHSKVESVLEKLTDETQVLARFEGFPEKKLEAIRTAGAVYKKLDGILVELKNWKIEPPLNDLLDKIERYFNKFKGEIETVERTKDEEAKMFQRHNINIDFEVLVQVKETMVDVSSNCMELALKERREANEEANNNEESKMNHVKEERAKRLWRAFQFAFKVYTFAGGHDERADHLTRQLAHEIQTDPDQTDSSNLS</sequence>
<feature type="compositionally biased region" description="Basic and acidic residues" evidence="3">
    <location>
        <begin position="365"/>
        <end position="398"/>
    </location>
</feature>
<feature type="compositionally biased region" description="Pro residues" evidence="3">
    <location>
        <begin position="472"/>
        <end position="483"/>
    </location>
</feature>
<keyword evidence="4" id="KW-1185">Reference proteome</keyword>
<gene>
    <name evidence="5" type="primary">LOC108826324</name>
</gene>
<dbReference type="OrthoDB" id="2020598at2759"/>
<evidence type="ECO:0000313" key="4">
    <source>
        <dbReference type="Proteomes" id="UP000504610"/>
    </source>
</evidence>
<dbReference type="KEGG" id="rsz:108826324"/>